<dbReference type="Proteomes" id="UP000282741">
    <property type="component" value="Chromosome"/>
</dbReference>
<evidence type="ECO:0000259" key="3">
    <source>
        <dbReference type="PROSITE" id="PS50977"/>
    </source>
</evidence>
<dbReference type="Pfam" id="PF17932">
    <property type="entry name" value="TetR_C_24"/>
    <property type="match status" value="1"/>
</dbReference>
<dbReference type="InterPro" id="IPR001647">
    <property type="entry name" value="HTH_TetR"/>
</dbReference>
<dbReference type="KEGG" id="bhz:ACR54_00624"/>
<evidence type="ECO:0000313" key="4">
    <source>
        <dbReference type="EMBL" id="AZW16220.1"/>
    </source>
</evidence>
<dbReference type="GO" id="GO:0003700">
    <property type="term" value="F:DNA-binding transcription factor activity"/>
    <property type="evidence" value="ECO:0007669"/>
    <property type="project" value="TreeGrafter"/>
</dbReference>
<dbReference type="Gene3D" id="1.10.10.60">
    <property type="entry name" value="Homeodomain-like"/>
    <property type="match status" value="1"/>
</dbReference>
<dbReference type="GeneID" id="92996697"/>
<dbReference type="PANTHER" id="PTHR30055">
    <property type="entry name" value="HTH-TYPE TRANSCRIPTIONAL REGULATOR RUTR"/>
    <property type="match status" value="1"/>
</dbReference>
<dbReference type="RefSeq" id="WP_029578207.1">
    <property type="nucleotide sequence ID" value="NZ_CP012076.1"/>
</dbReference>
<evidence type="ECO:0000313" key="5">
    <source>
        <dbReference type="Proteomes" id="UP000282741"/>
    </source>
</evidence>
<organism evidence="4 5">
    <name type="scientific">Bordetella hinzii</name>
    <dbReference type="NCBI Taxonomy" id="103855"/>
    <lineage>
        <taxon>Bacteria</taxon>
        <taxon>Pseudomonadati</taxon>
        <taxon>Pseudomonadota</taxon>
        <taxon>Betaproteobacteria</taxon>
        <taxon>Burkholderiales</taxon>
        <taxon>Alcaligenaceae</taxon>
        <taxon>Bordetella</taxon>
    </lineage>
</organism>
<dbReference type="EMBL" id="CP024172">
    <property type="protein sequence ID" value="AZW16220.1"/>
    <property type="molecule type" value="Genomic_DNA"/>
</dbReference>
<dbReference type="SUPFAM" id="SSF48498">
    <property type="entry name" value="Tetracyclin repressor-like, C-terminal domain"/>
    <property type="match status" value="1"/>
</dbReference>
<dbReference type="PROSITE" id="PS50977">
    <property type="entry name" value="HTH_TETR_2"/>
    <property type="match status" value="1"/>
</dbReference>
<keyword evidence="1 2" id="KW-0238">DNA-binding</keyword>
<accession>A0AAN1RUS9</accession>
<evidence type="ECO:0000256" key="1">
    <source>
        <dbReference type="ARBA" id="ARBA00023125"/>
    </source>
</evidence>
<dbReference type="PANTHER" id="PTHR30055:SF226">
    <property type="entry name" value="HTH-TYPE TRANSCRIPTIONAL REGULATOR PKSA"/>
    <property type="match status" value="1"/>
</dbReference>
<name>A0AAN1RUS9_9BORD</name>
<dbReference type="InterPro" id="IPR041490">
    <property type="entry name" value="KstR2_TetR_C"/>
</dbReference>
<feature type="DNA-binding region" description="H-T-H motif" evidence="2">
    <location>
        <begin position="36"/>
        <end position="55"/>
    </location>
</feature>
<evidence type="ECO:0000256" key="2">
    <source>
        <dbReference type="PROSITE-ProRule" id="PRU00335"/>
    </source>
</evidence>
<reference evidence="5" key="1">
    <citation type="submission" date="2017-10" db="EMBL/GenBank/DDBJ databases">
        <title>Whole genome sequencing of various Bordetella species.</title>
        <authorList>
            <person name="Weigand M.R."/>
            <person name="Loparev V."/>
            <person name="Peng Y."/>
            <person name="Bowden K.E."/>
            <person name="Tondella M.L."/>
            <person name="Williams M.M."/>
        </authorList>
    </citation>
    <scope>NUCLEOTIDE SEQUENCE [LARGE SCALE GENOMIC DNA]</scope>
    <source>
        <strain evidence="5">H720</strain>
    </source>
</reference>
<dbReference type="InterPro" id="IPR009057">
    <property type="entry name" value="Homeodomain-like_sf"/>
</dbReference>
<dbReference type="InterPro" id="IPR036271">
    <property type="entry name" value="Tet_transcr_reg_TetR-rel_C_sf"/>
</dbReference>
<dbReference type="Gene3D" id="1.10.357.10">
    <property type="entry name" value="Tetracycline Repressor, domain 2"/>
    <property type="match status" value="1"/>
</dbReference>
<proteinExistence type="predicted"/>
<dbReference type="Pfam" id="PF00440">
    <property type="entry name" value="TetR_N"/>
    <property type="match status" value="1"/>
</dbReference>
<dbReference type="GO" id="GO:0000976">
    <property type="term" value="F:transcription cis-regulatory region binding"/>
    <property type="evidence" value="ECO:0007669"/>
    <property type="project" value="TreeGrafter"/>
</dbReference>
<feature type="domain" description="HTH tetR-type" evidence="3">
    <location>
        <begin position="13"/>
        <end position="73"/>
    </location>
</feature>
<dbReference type="PRINTS" id="PR00455">
    <property type="entry name" value="HTHTETR"/>
</dbReference>
<gene>
    <name evidence="4" type="ORF">CS347_05230</name>
</gene>
<dbReference type="SUPFAM" id="SSF46689">
    <property type="entry name" value="Homeodomain-like"/>
    <property type="match status" value="1"/>
</dbReference>
<sequence>MKAKRKIAYDDMPQRQIDLLDAAAAAFTEMGFAAATIDSVADLIGLTKGSVYYYYRSKTELFFAVHRRAMQLNFDTVEPLARDTALPPARRLWNMAHAHTHLMMRHLPYQRVTVQGAELRMTGRSTDEERAELEELVKLRDDYETLYRDVLQEGMRLGQFREAPAALAVKPMLGALNWTTMWYRPRDNETEADRERIAVQIADGILASALPLPAAYTQG</sequence>
<protein>
    <submittedName>
        <fullName evidence="4">TetR/AcrR family transcriptional regulator</fullName>
    </submittedName>
</protein>
<dbReference type="AlphaFoldDB" id="A0AAN1RUS9"/>
<dbReference type="InterPro" id="IPR050109">
    <property type="entry name" value="HTH-type_TetR-like_transc_reg"/>
</dbReference>